<keyword evidence="2" id="KW-1185">Reference proteome</keyword>
<sequence>MIVHEARGILCNLGGTAETRVFVPYYKDKDFFI</sequence>
<evidence type="ECO:0000313" key="2">
    <source>
        <dbReference type="Proteomes" id="UP000006443"/>
    </source>
</evidence>
<evidence type="ECO:0000313" key="1">
    <source>
        <dbReference type="EMBL" id="EEG76401.1"/>
    </source>
</evidence>
<reference evidence="1 2" key="1">
    <citation type="submission" date="2009-02" db="EMBL/GenBank/DDBJ databases">
        <title>Sequencing of the draft genome and assembly of Dethiobacter alkaliphilus AHT 1.</title>
        <authorList>
            <consortium name="US DOE Joint Genome Institute (JGI-PGF)"/>
            <person name="Lucas S."/>
            <person name="Copeland A."/>
            <person name="Lapidus A."/>
            <person name="Glavina del Rio T."/>
            <person name="Dalin E."/>
            <person name="Tice H."/>
            <person name="Bruce D."/>
            <person name="Goodwin L."/>
            <person name="Pitluck S."/>
            <person name="Larimer F."/>
            <person name="Land M.L."/>
            <person name="Hauser L."/>
            <person name="Muyzer G."/>
        </authorList>
    </citation>
    <scope>NUCLEOTIDE SEQUENCE [LARGE SCALE GENOMIC DNA]</scope>
    <source>
        <strain evidence="1 2">AHT 1</strain>
    </source>
</reference>
<accession>C0GJU3</accession>
<dbReference type="AlphaFoldDB" id="C0GJU3"/>
<dbReference type="EMBL" id="ACJM01000018">
    <property type="protein sequence ID" value="EEG76401.1"/>
    <property type="molecule type" value="Genomic_DNA"/>
</dbReference>
<name>C0GJU3_DETAL</name>
<organism evidence="1 2">
    <name type="scientific">Dethiobacter alkaliphilus AHT 1</name>
    <dbReference type="NCBI Taxonomy" id="555088"/>
    <lineage>
        <taxon>Bacteria</taxon>
        <taxon>Bacillati</taxon>
        <taxon>Bacillota</taxon>
        <taxon>Dethiobacteria</taxon>
        <taxon>Dethiobacterales</taxon>
        <taxon>Dethiobacteraceae</taxon>
        <taxon>Dethiobacter</taxon>
    </lineage>
</organism>
<protein>
    <submittedName>
        <fullName evidence="1">Uncharacterized protein</fullName>
    </submittedName>
</protein>
<comment type="caution">
    <text evidence="1">The sequence shown here is derived from an EMBL/GenBank/DDBJ whole genome shotgun (WGS) entry which is preliminary data.</text>
</comment>
<dbReference type="Proteomes" id="UP000006443">
    <property type="component" value="Unassembled WGS sequence"/>
</dbReference>
<proteinExistence type="predicted"/>
<gene>
    <name evidence="1" type="ORF">DealDRAFT_2746</name>
</gene>